<evidence type="ECO:0000256" key="2">
    <source>
        <dbReference type="ARBA" id="ARBA00012543"/>
    </source>
</evidence>
<dbReference type="SUPFAM" id="SSF53448">
    <property type="entry name" value="Nucleotide-diphospho-sugar transferases"/>
    <property type="match status" value="1"/>
</dbReference>
<evidence type="ECO:0000256" key="6">
    <source>
        <dbReference type="ARBA" id="ARBA00022692"/>
    </source>
</evidence>
<evidence type="ECO:0000256" key="5">
    <source>
        <dbReference type="ARBA" id="ARBA00022679"/>
    </source>
</evidence>
<dbReference type="GO" id="GO:0005886">
    <property type="term" value="C:plasma membrane"/>
    <property type="evidence" value="ECO:0007669"/>
    <property type="project" value="UniProtKB-SubCell"/>
</dbReference>
<evidence type="ECO:0000256" key="4">
    <source>
        <dbReference type="ARBA" id="ARBA00022676"/>
    </source>
</evidence>
<feature type="non-terminal residue" evidence="15">
    <location>
        <position position="956"/>
    </location>
</feature>
<evidence type="ECO:0000256" key="10">
    <source>
        <dbReference type="ARBA" id="ARBA00023180"/>
    </source>
</evidence>
<organism evidence="15 16">
    <name type="scientific">Dreissena polymorpha</name>
    <name type="common">Zebra mussel</name>
    <name type="synonym">Mytilus polymorpha</name>
    <dbReference type="NCBI Taxonomy" id="45954"/>
    <lineage>
        <taxon>Eukaryota</taxon>
        <taxon>Metazoa</taxon>
        <taxon>Spiralia</taxon>
        <taxon>Lophotrochozoa</taxon>
        <taxon>Mollusca</taxon>
        <taxon>Bivalvia</taxon>
        <taxon>Autobranchia</taxon>
        <taxon>Heteroconchia</taxon>
        <taxon>Euheterodonta</taxon>
        <taxon>Imparidentia</taxon>
        <taxon>Neoheterodontei</taxon>
        <taxon>Myida</taxon>
        <taxon>Dreissenoidea</taxon>
        <taxon>Dreissenidae</taxon>
        <taxon>Dreissena</taxon>
    </lineage>
</organism>
<dbReference type="InterPro" id="IPR029044">
    <property type="entry name" value="Nucleotide-diphossugar_trans"/>
</dbReference>
<keyword evidence="7 14" id="KW-1133">Transmembrane helix</keyword>
<dbReference type="Proteomes" id="UP000828390">
    <property type="component" value="Unassembled WGS sequence"/>
</dbReference>
<feature type="compositionally biased region" description="Low complexity" evidence="13">
    <location>
        <begin position="1"/>
        <end position="25"/>
    </location>
</feature>
<comment type="subcellular location">
    <subcellularLocation>
        <location evidence="1">Cell membrane</location>
        <topology evidence="1">Multi-pass membrane protein</topology>
    </subcellularLocation>
</comment>
<evidence type="ECO:0000256" key="13">
    <source>
        <dbReference type="SAM" id="MobiDB-lite"/>
    </source>
</evidence>
<keyword evidence="3" id="KW-1003">Cell membrane</keyword>
<feature type="transmembrane region" description="Helical" evidence="14">
    <location>
        <begin position="175"/>
        <end position="191"/>
    </location>
</feature>
<dbReference type="Gene3D" id="3.90.550.10">
    <property type="entry name" value="Spore Coat Polysaccharide Biosynthesis Protein SpsA, Chain A"/>
    <property type="match status" value="1"/>
</dbReference>
<feature type="region of interest" description="Disordered" evidence="13">
    <location>
        <begin position="1"/>
        <end position="30"/>
    </location>
</feature>
<keyword evidence="4" id="KW-0328">Glycosyltransferase</keyword>
<keyword evidence="9 14" id="KW-0472">Membrane</keyword>
<dbReference type="InterPro" id="IPR004835">
    <property type="entry name" value="Chitin_synth"/>
</dbReference>
<comment type="caution">
    <text evidence="15">The sequence shown here is derived from an EMBL/GenBank/DDBJ whole genome shotgun (WGS) entry which is preliminary data.</text>
</comment>
<comment type="similarity">
    <text evidence="11">Belongs to the chitin synthase family. Class IV subfamily.</text>
</comment>
<feature type="transmembrane region" description="Helical" evidence="14">
    <location>
        <begin position="403"/>
        <end position="424"/>
    </location>
</feature>
<dbReference type="PANTHER" id="PTHR22914">
    <property type="entry name" value="CHITIN SYNTHASE"/>
    <property type="match status" value="1"/>
</dbReference>
<feature type="compositionally biased region" description="Polar residues" evidence="13">
    <location>
        <begin position="335"/>
        <end position="345"/>
    </location>
</feature>
<protein>
    <recommendedName>
        <fullName evidence="2">chitin synthase</fullName>
        <ecNumber evidence="2">2.4.1.16</ecNumber>
    </recommendedName>
</protein>
<feature type="transmembrane region" description="Helical" evidence="14">
    <location>
        <begin position="895"/>
        <end position="913"/>
    </location>
</feature>
<evidence type="ECO:0000256" key="11">
    <source>
        <dbReference type="ARBA" id="ARBA00046329"/>
    </source>
</evidence>
<feature type="transmembrane region" description="Helical" evidence="14">
    <location>
        <begin position="145"/>
        <end position="169"/>
    </location>
</feature>
<dbReference type="EMBL" id="JAIWYP010000002">
    <property type="protein sequence ID" value="KAH3868282.1"/>
    <property type="molecule type" value="Genomic_DNA"/>
</dbReference>
<evidence type="ECO:0000256" key="9">
    <source>
        <dbReference type="ARBA" id="ARBA00023136"/>
    </source>
</evidence>
<feature type="region of interest" description="Disordered" evidence="13">
    <location>
        <begin position="325"/>
        <end position="345"/>
    </location>
</feature>
<feature type="transmembrane region" description="Helical" evidence="14">
    <location>
        <begin position="431"/>
        <end position="452"/>
    </location>
</feature>
<keyword evidence="16" id="KW-1185">Reference proteome</keyword>
<name>A0A9D4LZY8_DREPO</name>
<dbReference type="AlphaFoldDB" id="A0A9D4LZY8"/>
<dbReference type="GO" id="GO:0006031">
    <property type="term" value="P:chitin biosynthetic process"/>
    <property type="evidence" value="ECO:0007669"/>
    <property type="project" value="TreeGrafter"/>
</dbReference>
<feature type="transmembrane region" description="Helical" evidence="14">
    <location>
        <begin position="63"/>
        <end position="87"/>
    </location>
</feature>
<accession>A0A9D4LZY8</accession>
<dbReference type="EC" id="2.4.1.16" evidence="2"/>
<evidence type="ECO:0000256" key="8">
    <source>
        <dbReference type="ARBA" id="ARBA00023054"/>
    </source>
</evidence>
<evidence type="ECO:0000256" key="14">
    <source>
        <dbReference type="SAM" id="Phobius"/>
    </source>
</evidence>
<dbReference type="Pfam" id="PF03142">
    <property type="entry name" value="Chitin_synth_2"/>
    <property type="match status" value="1"/>
</dbReference>
<comment type="catalytic activity">
    <reaction evidence="12">
        <text>[(1-&gt;4)-N-acetyl-beta-D-glucosaminyl](n) + UDP-N-acetyl-alpha-D-glucosamine = [(1-&gt;4)-N-acetyl-beta-D-glucosaminyl](n+1) + UDP + H(+)</text>
        <dbReference type="Rhea" id="RHEA:16637"/>
        <dbReference type="Rhea" id="RHEA-COMP:9593"/>
        <dbReference type="Rhea" id="RHEA-COMP:9595"/>
        <dbReference type="ChEBI" id="CHEBI:15378"/>
        <dbReference type="ChEBI" id="CHEBI:17029"/>
        <dbReference type="ChEBI" id="CHEBI:57705"/>
        <dbReference type="ChEBI" id="CHEBI:58223"/>
        <dbReference type="EC" id="2.4.1.16"/>
    </reaction>
</comment>
<evidence type="ECO:0000256" key="1">
    <source>
        <dbReference type="ARBA" id="ARBA00004651"/>
    </source>
</evidence>
<evidence type="ECO:0000313" key="15">
    <source>
        <dbReference type="EMBL" id="KAH3868282.1"/>
    </source>
</evidence>
<feature type="transmembrane region" description="Helical" evidence="14">
    <location>
        <begin position="472"/>
        <end position="491"/>
    </location>
</feature>
<evidence type="ECO:0000256" key="7">
    <source>
        <dbReference type="ARBA" id="ARBA00022989"/>
    </source>
</evidence>
<evidence type="ECO:0000313" key="16">
    <source>
        <dbReference type="Proteomes" id="UP000828390"/>
    </source>
</evidence>
<keyword evidence="10" id="KW-0325">Glycoprotein</keyword>
<keyword evidence="5" id="KW-0808">Transferase</keyword>
<reference evidence="15" key="1">
    <citation type="journal article" date="2019" name="bioRxiv">
        <title>The Genome of the Zebra Mussel, Dreissena polymorpha: A Resource for Invasive Species Research.</title>
        <authorList>
            <person name="McCartney M.A."/>
            <person name="Auch B."/>
            <person name="Kono T."/>
            <person name="Mallez S."/>
            <person name="Zhang Y."/>
            <person name="Obille A."/>
            <person name="Becker A."/>
            <person name="Abrahante J.E."/>
            <person name="Garbe J."/>
            <person name="Badalamenti J.P."/>
            <person name="Herman A."/>
            <person name="Mangelson H."/>
            <person name="Liachko I."/>
            <person name="Sullivan S."/>
            <person name="Sone E.D."/>
            <person name="Koren S."/>
            <person name="Silverstein K.A.T."/>
            <person name="Beckman K.B."/>
            <person name="Gohl D.M."/>
        </authorList>
    </citation>
    <scope>NUCLEOTIDE SEQUENCE</scope>
    <source>
        <strain evidence="15">Duluth1</strain>
        <tissue evidence="15">Whole animal</tissue>
    </source>
</reference>
<sequence>MASNEVSGTSTSSNSTSMSSETNEASKQETFVIETDSKIKRELTRKDDDYSFRPSYGVVVLKWLLTFLLCLLLLAFVIFSKVGIISISQQMSRGLAGDAASVMRAQGGFVSLQIATVVPHVFSFIRGILRGAFRKDIRWPTQRSLILGVVMSIVESVGTTLFVFCLPGLTGPGTIVLLMSGVFLAPVLYNVRHSWKVPESVAPDSMNRKWTTRIVFTRIVFIAASLMELAGLAFAGYAYHNHKTDPGMDASDAKRFGVLVPALLCLSMSWIPRMQSLLLKTRSDAVVTPQAQQTLNKDQTHAKKPMGFNAQSADKNLTNVKQTMVKSNPRRKSMHTSNDPEAQTTEDGTITTWKLTIVMSAVKTVCIMVFSIIFYALVFPGRPAKFWVDGWGHLGSQMTSTDWLMFAGNIGGSLFGYFTAYIACTTCMQKFGFTVPLTLFSTPLSYVTFYVMCKNDVLGESTCSMYGNTYSVIALVLLVAAQTISTGYLLVRSQFLVMLKEDKLFWTPMYTSGLLEQWLMLSKKTEYHDEQHEDPVLKASRTKVIICTTMYREADYEMRQLLQSIWRINCAQTDGTRHFESHIFFDDAVKVNEPTNSVLQLVYLVEEELDVKANNCTRTETPYGMSFEWELINEKKHKLLLRIHLKDKHKVKNKKRWSQVMYMSYVLDFFLKQNNCRQDERFILTTDADVSFNVDSVEALLDLMTRDHSVGAVCARTHPLGSGPIVWYQLFEYAVGHWFQKAAEHVVGSVLCSPGCFSVYRCSAIRDILPEYATNVEHAFDFLTKDMGEDRWLCTLMVQSGWRIEYCAAAKNSTHCPEDFDEFFKQRRRWVVSTLANLALLVKEWSTISRLNHRVSVVFLLYQAVHLFATMISPSSIILVVTGGLTYAWSINPTISVILQVFVMVVYALVCLTTSSKTQLNAAKFLSVLYTIVMTAVMVGTAVQVAKEISKTEDAQ</sequence>
<gene>
    <name evidence="15" type="ORF">DPMN_031425</name>
</gene>
<dbReference type="PANTHER" id="PTHR22914:SF41">
    <property type="entry name" value="CHITIN SYNTHASE 7"/>
    <property type="match status" value="1"/>
</dbReference>
<feature type="transmembrane region" description="Helical" evidence="14">
    <location>
        <begin position="355"/>
        <end position="378"/>
    </location>
</feature>
<keyword evidence="8" id="KW-0175">Coiled coil</keyword>
<keyword evidence="6 14" id="KW-0812">Transmembrane</keyword>
<dbReference type="GO" id="GO:0004100">
    <property type="term" value="F:chitin synthase activity"/>
    <property type="evidence" value="ECO:0007669"/>
    <property type="project" value="UniProtKB-EC"/>
</dbReference>
<reference evidence="15" key="2">
    <citation type="submission" date="2020-11" db="EMBL/GenBank/DDBJ databases">
        <authorList>
            <person name="McCartney M.A."/>
            <person name="Auch B."/>
            <person name="Kono T."/>
            <person name="Mallez S."/>
            <person name="Becker A."/>
            <person name="Gohl D.M."/>
            <person name="Silverstein K.A.T."/>
            <person name="Koren S."/>
            <person name="Bechman K.B."/>
            <person name="Herman A."/>
            <person name="Abrahante J.E."/>
            <person name="Garbe J."/>
        </authorList>
    </citation>
    <scope>NUCLEOTIDE SEQUENCE</scope>
    <source>
        <strain evidence="15">Duluth1</strain>
        <tissue evidence="15">Whole animal</tissue>
    </source>
</reference>
<evidence type="ECO:0000256" key="12">
    <source>
        <dbReference type="ARBA" id="ARBA00048014"/>
    </source>
</evidence>
<feature type="transmembrane region" description="Helical" evidence="14">
    <location>
        <begin position="925"/>
        <end position="946"/>
    </location>
</feature>
<proteinExistence type="inferred from homology"/>
<dbReference type="FunFam" id="3.90.550.10:FF:000139">
    <property type="entry name" value="Chitin synthase 8"/>
    <property type="match status" value="1"/>
</dbReference>
<evidence type="ECO:0000256" key="3">
    <source>
        <dbReference type="ARBA" id="ARBA00022475"/>
    </source>
</evidence>
<feature type="transmembrane region" description="Helical" evidence="14">
    <location>
        <begin position="859"/>
        <end position="889"/>
    </location>
</feature>
<feature type="transmembrane region" description="Helical" evidence="14">
    <location>
        <begin position="107"/>
        <end position="125"/>
    </location>
</feature>
<feature type="transmembrane region" description="Helical" evidence="14">
    <location>
        <begin position="256"/>
        <end position="272"/>
    </location>
</feature>
<feature type="transmembrane region" description="Helical" evidence="14">
    <location>
        <begin position="215"/>
        <end position="236"/>
    </location>
</feature>